<dbReference type="EMBL" id="WJQU01000001">
    <property type="protein sequence ID" value="KAJ6649035.1"/>
    <property type="molecule type" value="Genomic_DNA"/>
</dbReference>
<evidence type="ECO:0000313" key="1">
    <source>
        <dbReference type="EMBL" id="KAJ6649035.1"/>
    </source>
</evidence>
<accession>A0A9Q0NF39</accession>
<sequence length="176" mass="21044">MKQPNLFNLNLIILNHSPNQQICLHPTFIQTDEPKHQNKQLKNWFWVTKRKKNKKNNRKVPHPNENDDYPKNRNFQLVEYCELIRKLTDALSGSWSKFHWVIVIGANYVKLCKQILLSYFHKVFATIYVKVNKKSAEGYIKDKVNKKRKNEKFSNIYTDNISCTAISTMRKRKIQY</sequence>
<dbReference type="AlphaFoldDB" id="A0A9Q0NF39"/>
<dbReference type="Proteomes" id="UP001151699">
    <property type="component" value="Chromosome A"/>
</dbReference>
<reference evidence="1" key="1">
    <citation type="submission" date="2022-07" db="EMBL/GenBank/DDBJ databases">
        <authorList>
            <person name="Trinca V."/>
            <person name="Uliana J.V.C."/>
            <person name="Torres T.T."/>
            <person name="Ward R.J."/>
            <person name="Monesi N."/>
        </authorList>
    </citation>
    <scope>NUCLEOTIDE SEQUENCE</scope>
    <source>
        <strain evidence="1">HSMRA1968</strain>
        <tissue evidence="1">Whole embryos</tissue>
    </source>
</reference>
<protein>
    <submittedName>
        <fullName evidence="1">Uncharacterized protein</fullName>
    </submittedName>
</protein>
<proteinExistence type="predicted"/>
<keyword evidence="2" id="KW-1185">Reference proteome</keyword>
<comment type="caution">
    <text evidence="1">The sequence shown here is derived from an EMBL/GenBank/DDBJ whole genome shotgun (WGS) entry which is preliminary data.</text>
</comment>
<organism evidence="1 2">
    <name type="scientific">Pseudolycoriella hygida</name>
    <dbReference type="NCBI Taxonomy" id="35572"/>
    <lineage>
        <taxon>Eukaryota</taxon>
        <taxon>Metazoa</taxon>
        <taxon>Ecdysozoa</taxon>
        <taxon>Arthropoda</taxon>
        <taxon>Hexapoda</taxon>
        <taxon>Insecta</taxon>
        <taxon>Pterygota</taxon>
        <taxon>Neoptera</taxon>
        <taxon>Endopterygota</taxon>
        <taxon>Diptera</taxon>
        <taxon>Nematocera</taxon>
        <taxon>Sciaroidea</taxon>
        <taxon>Sciaridae</taxon>
        <taxon>Pseudolycoriella</taxon>
    </lineage>
</organism>
<evidence type="ECO:0000313" key="2">
    <source>
        <dbReference type="Proteomes" id="UP001151699"/>
    </source>
</evidence>
<name>A0A9Q0NF39_9DIPT</name>
<gene>
    <name evidence="1" type="ORF">Bhyg_04267</name>
</gene>